<evidence type="ECO:0000313" key="6">
    <source>
        <dbReference type="Proteomes" id="UP000823749"/>
    </source>
</evidence>
<feature type="domain" description="BCAS3" evidence="3">
    <location>
        <begin position="634"/>
        <end position="776"/>
    </location>
</feature>
<reference evidence="5" key="1">
    <citation type="submission" date="2020-08" db="EMBL/GenBank/DDBJ databases">
        <title>Plant Genome Project.</title>
        <authorList>
            <person name="Zhang R.-G."/>
        </authorList>
    </citation>
    <scope>NUCLEOTIDE SEQUENCE</scope>
    <source>
        <strain evidence="5">WSP0</strain>
        <tissue evidence="5">Leaf</tissue>
    </source>
</reference>
<feature type="compositionally biased region" description="Polar residues" evidence="2">
    <location>
        <begin position="877"/>
        <end position="891"/>
    </location>
</feature>
<name>A0AAV6LSA7_9ERIC</name>
<feature type="region of interest" description="Disordered" evidence="2">
    <location>
        <begin position="870"/>
        <end position="906"/>
    </location>
</feature>
<organism evidence="5 6">
    <name type="scientific">Rhododendron griersonianum</name>
    <dbReference type="NCBI Taxonomy" id="479676"/>
    <lineage>
        <taxon>Eukaryota</taxon>
        <taxon>Viridiplantae</taxon>
        <taxon>Streptophyta</taxon>
        <taxon>Embryophyta</taxon>
        <taxon>Tracheophyta</taxon>
        <taxon>Spermatophyta</taxon>
        <taxon>Magnoliopsida</taxon>
        <taxon>eudicotyledons</taxon>
        <taxon>Gunneridae</taxon>
        <taxon>Pentapetalae</taxon>
        <taxon>asterids</taxon>
        <taxon>Ericales</taxon>
        <taxon>Ericaceae</taxon>
        <taxon>Ericoideae</taxon>
        <taxon>Rhodoreae</taxon>
        <taxon>Rhododendron</taxon>
    </lineage>
</organism>
<keyword evidence="6" id="KW-1185">Reference proteome</keyword>
<accession>A0AAV6LSA7</accession>
<gene>
    <name evidence="5" type="ORF">RHGRI_002989</name>
</gene>
<dbReference type="InterPro" id="IPR045142">
    <property type="entry name" value="BCAS3-like"/>
</dbReference>
<evidence type="ECO:0000259" key="3">
    <source>
        <dbReference type="Pfam" id="PF12490"/>
    </source>
</evidence>
<evidence type="ECO:0000313" key="5">
    <source>
        <dbReference type="EMBL" id="KAG5567635.1"/>
    </source>
</evidence>
<dbReference type="InterPro" id="IPR015943">
    <property type="entry name" value="WD40/YVTN_repeat-like_dom_sf"/>
</dbReference>
<dbReference type="EMBL" id="JACTNZ010000001">
    <property type="protein sequence ID" value="KAG5567635.1"/>
    <property type="molecule type" value="Genomic_DNA"/>
</dbReference>
<dbReference type="SMART" id="SM00320">
    <property type="entry name" value="WD40"/>
    <property type="match status" value="2"/>
</dbReference>
<dbReference type="SUPFAM" id="SSF50978">
    <property type="entry name" value="WD40 repeat-like"/>
    <property type="match status" value="1"/>
</dbReference>
<dbReference type="Proteomes" id="UP000823749">
    <property type="component" value="Chromosome 1"/>
</dbReference>
<sequence>MKKGKGSKNSGGLLPNSLKIISSCIKTVSTNASTVVRSAGASVAASISASPDDRKDQVTWAGFDKLELGPTTFKHVLLLGYQNGFQVFDLQDATNFSELVSKRDGPVTFLQMLPIPAKSESDEGFRSSHPLLLVVAGDEPNSLSPDETRFHLGRDGTVEHQSVNYANSPTAVRFYSLRSNSFVQALKFRSAVCMVRCSSRIVAVGLATQETISTDFFYYARWQICCVDAISLEIKFSVLTYPMPQIGGQGSVGVNFGYGPMALGPRWLAYATDNPLVSNTGRLSPRNLTPSPGVSPSTSPGSGSLMARYAMESSQQLANGIINLGDKGYKTLTRYCPDLLPDSPSSPVSPSSGWKVGRLTASEVENAGMVVVKDFISRAVISQFRAHTSPISALCFDPSGTLLVTASVHGNNINIFRIIPSCMHASGNQTHDWSSAHVHLYKLHRGITKAVSSHLELRFFIIIQDISFSHYSQWVAIISNKGTCHIYVMSPFGGDAGFETLNPHGEDQSLYPVLTLPWWSTSSFSINQHDSPPPPPVTLSVVSRIKDTNSGLLSSVTNAASSAAGKVSVPSGAVAAVFHNSISRGFQDIQPRANPLEHLLVYTPSGYVVQYELLPLIGVELSDNGLRTRSNSYMHTPDDELRLKVEPVQWWDVCRRSDWPEREESISGTTLARQEVAEMIGNSYKTKLPDVNESHGGKQLVKVGSVKPHERSHWYLSNVEVQINSGRLPIWQKSKIRFYMITPPRINGYVGGELEIEQVPFHEVEVKRKDLLPVFDHFHSIKSNWNDRGLWGGTYPNASSLGLHQVREKVTEETVICHSKPASLSSTESSDGGVNAEKPMTHISDSMNMFTPERSGSTNIESALLRQKSLPSEHSKNTYSLADGSNKNGLSSEEHNVPSGATVPDASVMKSDDLILTAEHFDSAMNVNEGGSKPSRLQNLVEFEPFFQEGYCTALDVDGRCRLAEEVTDAVDCSEKQFQRENPDDDDLLGGMFSFSEEGKLVKLLTTTAAS</sequence>
<evidence type="ECO:0000256" key="2">
    <source>
        <dbReference type="SAM" id="MobiDB-lite"/>
    </source>
</evidence>
<comment type="caution">
    <text evidence="5">The sequence shown here is derived from an EMBL/GenBank/DDBJ whole genome shotgun (WGS) entry which is preliminary data.</text>
</comment>
<dbReference type="GO" id="GO:0000407">
    <property type="term" value="C:phagophore assembly site"/>
    <property type="evidence" value="ECO:0007669"/>
    <property type="project" value="UniProtKB-SubCell"/>
</dbReference>
<feature type="compositionally biased region" description="Low complexity" evidence="2">
    <location>
        <begin position="289"/>
        <end position="302"/>
    </location>
</feature>
<evidence type="ECO:0000259" key="4">
    <source>
        <dbReference type="Pfam" id="PF21034"/>
    </source>
</evidence>
<dbReference type="InterPro" id="IPR001680">
    <property type="entry name" value="WD40_rpt"/>
</dbReference>
<dbReference type="PANTHER" id="PTHR13268">
    <property type="entry name" value="BREAST CARCINOMA AMPLIFIED SEQUENCE 3"/>
    <property type="match status" value="1"/>
</dbReference>
<dbReference type="Pfam" id="PF12490">
    <property type="entry name" value="BCAS3"/>
    <property type="match status" value="1"/>
</dbReference>
<dbReference type="InterPro" id="IPR036322">
    <property type="entry name" value="WD40_repeat_dom_sf"/>
</dbReference>
<dbReference type="Gene3D" id="2.130.10.10">
    <property type="entry name" value="YVTN repeat-like/Quinoprotein amine dehydrogenase"/>
    <property type="match status" value="1"/>
</dbReference>
<proteinExistence type="predicted"/>
<feature type="region of interest" description="Disordered" evidence="2">
    <location>
        <begin position="281"/>
        <end position="302"/>
    </location>
</feature>
<evidence type="ECO:0000256" key="1">
    <source>
        <dbReference type="ARBA" id="ARBA00004329"/>
    </source>
</evidence>
<dbReference type="Pfam" id="PF21034">
    <property type="entry name" value="BCAS3_WD40"/>
    <property type="match status" value="1"/>
</dbReference>
<dbReference type="GO" id="GO:0042594">
    <property type="term" value="P:response to starvation"/>
    <property type="evidence" value="ECO:0007669"/>
    <property type="project" value="TreeGrafter"/>
</dbReference>
<dbReference type="InterPro" id="IPR048382">
    <property type="entry name" value="BCAS3_WD40"/>
</dbReference>
<feature type="domain" description="BCAS3 WD40" evidence="4">
    <location>
        <begin position="76"/>
        <end position="498"/>
    </location>
</feature>
<dbReference type="GO" id="GO:0006914">
    <property type="term" value="P:autophagy"/>
    <property type="evidence" value="ECO:0007669"/>
    <property type="project" value="InterPro"/>
</dbReference>
<dbReference type="AlphaFoldDB" id="A0AAV6LSA7"/>
<dbReference type="InterPro" id="IPR022175">
    <property type="entry name" value="BCAS3_dom"/>
</dbReference>
<protein>
    <recommendedName>
        <fullName evidence="7">BCAS3 domain-containing protein</fullName>
    </recommendedName>
</protein>
<comment type="subcellular location">
    <subcellularLocation>
        <location evidence="1">Preautophagosomal structure</location>
    </subcellularLocation>
</comment>
<evidence type="ECO:0008006" key="7">
    <source>
        <dbReference type="Google" id="ProtNLM"/>
    </source>
</evidence>
<dbReference type="PANTHER" id="PTHR13268:SF0">
    <property type="entry name" value="BCAS3 MICROTUBULE ASSOCIATED CELL MIGRATION FACTOR"/>
    <property type="match status" value="1"/>
</dbReference>